<comment type="similarity">
    <text evidence="2 6">Belongs to the FKBP-type PPIase family.</text>
</comment>
<evidence type="ECO:0000256" key="3">
    <source>
        <dbReference type="ARBA" id="ARBA00023110"/>
    </source>
</evidence>
<gene>
    <name evidence="8" type="ordered locus">Bcen_1889</name>
</gene>
<dbReference type="AlphaFoldDB" id="A0A0H2XQC2"/>
<organism evidence="8">
    <name type="scientific">Burkholderia orbicola (strain AU 1054)</name>
    <dbReference type="NCBI Taxonomy" id="331271"/>
    <lineage>
        <taxon>Bacteria</taxon>
        <taxon>Pseudomonadati</taxon>
        <taxon>Pseudomonadota</taxon>
        <taxon>Betaproteobacteria</taxon>
        <taxon>Burkholderiales</taxon>
        <taxon>Burkholderiaceae</taxon>
        <taxon>Burkholderia</taxon>
        <taxon>Burkholderia cepacia complex</taxon>
        <taxon>Burkholderia orbicola</taxon>
    </lineage>
</organism>
<dbReference type="PANTHER" id="PTHR47861:SF4">
    <property type="entry name" value="FKBP-TYPE 16 KDA PEPTIDYL-PROLYL CIS-TRANS ISOMERASE"/>
    <property type="match status" value="1"/>
</dbReference>
<keyword evidence="4 5" id="KW-0413">Isomerase</keyword>
<evidence type="ECO:0000256" key="6">
    <source>
        <dbReference type="RuleBase" id="RU003915"/>
    </source>
</evidence>
<protein>
    <recommendedName>
        <fullName evidence="6">Peptidyl-prolyl cis-trans isomerase</fullName>
        <ecNumber evidence="6">5.2.1.8</ecNumber>
    </recommendedName>
</protein>
<comment type="catalytic activity">
    <reaction evidence="1 5 6">
        <text>[protein]-peptidylproline (omega=180) = [protein]-peptidylproline (omega=0)</text>
        <dbReference type="Rhea" id="RHEA:16237"/>
        <dbReference type="Rhea" id="RHEA-COMP:10747"/>
        <dbReference type="Rhea" id="RHEA-COMP:10748"/>
        <dbReference type="ChEBI" id="CHEBI:83833"/>
        <dbReference type="ChEBI" id="CHEBI:83834"/>
        <dbReference type="EC" id="5.2.1.8"/>
    </reaction>
</comment>
<evidence type="ECO:0000256" key="5">
    <source>
        <dbReference type="PROSITE-ProRule" id="PRU00277"/>
    </source>
</evidence>
<dbReference type="InterPro" id="IPR048261">
    <property type="entry name" value="SlpA/SlyD-like_ins_sf"/>
</dbReference>
<reference evidence="8" key="1">
    <citation type="submission" date="2006-05" db="EMBL/GenBank/DDBJ databases">
        <title>Complete sequence of chromosome 1 of Burkholderia cenocepacia AU 1054.</title>
        <authorList>
            <consortium name="US DOE Joint Genome Institute"/>
            <person name="Copeland A."/>
            <person name="Lucas S."/>
            <person name="Lapidus A."/>
            <person name="Barry K."/>
            <person name="Detter J.C."/>
            <person name="Glavina del Rio T."/>
            <person name="Hammon N."/>
            <person name="Israni S."/>
            <person name="Dalin E."/>
            <person name="Tice H."/>
            <person name="Pitluck S."/>
            <person name="Chain P."/>
            <person name="Malfatti S."/>
            <person name="Shin M."/>
            <person name="Vergez L."/>
            <person name="Schmutz J."/>
            <person name="Larimer F."/>
            <person name="Land M."/>
            <person name="Hauser L."/>
            <person name="Kyrpides N."/>
            <person name="Lykidis A."/>
            <person name="LiPuma J.J."/>
            <person name="Konstantinidis K."/>
            <person name="Tiedje J.M."/>
            <person name="Richardson P."/>
        </authorList>
    </citation>
    <scope>NUCLEOTIDE SEQUENCE [LARGE SCALE GENOMIC DNA]</scope>
    <source>
        <strain evidence="8">AU 1054</strain>
    </source>
</reference>
<sequence length="151" mass="16172">MSLIDLSEVKPGSHVTLHYRLALADGADIVNTFSDKPATLLLGAGQLAPSLEQILLGLRVGDHSTFQLAPDQGFGPRNPDMLQRVTLSTLRENGMVGDDFTPGELIEFNAPDGGRYAGVLKEVSETSALFDFNHPLAGQALTFEVKIIGIL</sequence>
<name>A0A0H2XQC2_BURO1</name>
<accession>A0A0H2XQC2</accession>
<dbReference type="GO" id="GO:0003755">
    <property type="term" value="F:peptidyl-prolyl cis-trans isomerase activity"/>
    <property type="evidence" value="ECO:0007669"/>
    <property type="project" value="UniProtKB-UniRule"/>
</dbReference>
<evidence type="ECO:0000313" key="8">
    <source>
        <dbReference type="EMBL" id="ABF76792.1"/>
    </source>
</evidence>
<dbReference type="HOGENOM" id="CLU_098197_3_1_4"/>
<feature type="domain" description="PPIase FKBP-type" evidence="7">
    <location>
        <begin position="12"/>
        <end position="78"/>
    </location>
</feature>
<evidence type="ECO:0000256" key="1">
    <source>
        <dbReference type="ARBA" id="ARBA00000971"/>
    </source>
</evidence>
<dbReference type="Gene3D" id="3.10.50.40">
    <property type="match status" value="1"/>
</dbReference>
<evidence type="ECO:0000259" key="7">
    <source>
        <dbReference type="PROSITE" id="PS50059"/>
    </source>
</evidence>
<evidence type="ECO:0000256" key="2">
    <source>
        <dbReference type="ARBA" id="ARBA00006577"/>
    </source>
</evidence>
<dbReference type="Pfam" id="PF00254">
    <property type="entry name" value="FKBP_C"/>
    <property type="match status" value="1"/>
</dbReference>
<dbReference type="InterPro" id="IPR001179">
    <property type="entry name" value="PPIase_FKBP_dom"/>
</dbReference>
<dbReference type="PANTHER" id="PTHR47861">
    <property type="entry name" value="FKBP-TYPE PEPTIDYL-PROLYL CIS-TRANS ISOMERASE SLYD"/>
    <property type="match status" value="1"/>
</dbReference>
<dbReference type="EC" id="5.2.1.8" evidence="6"/>
<keyword evidence="3 5" id="KW-0697">Rotamase</keyword>
<dbReference type="SUPFAM" id="SSF54534">
    <property type="entry name" value="FKBP-like"/>
    <property type="match status" value="1"/>
</dbReference>
<evidence type="ECO:0000256" key="4">
    <source>
        <dbReference type="ARBA" id="ARBA00023235"/>
    </source>
</evidence>
<dbReference type="EMBL" id="CP000378">
    <property type="protein sequence ID" value="ABF76792.1"/>
    <property type="molecule type" value="Genomic_DNA"/>
</dbReference>
<dbReference type="Gene3D" id="2.40.10.330">
    <property type="match status" value="1"/>
</dbReference>
<dbReference type="InterPro" id="IPR046357">
    <property type="entry name" value="PPIase_dom_sf"/>
</dbReference>
<proteinExistence type="inferred from homology"/>
<dbReference type="PROSITE" id="PS50059">
    <property type="entry name" value="FKBP_PPIASE"/>
    <property type="match status" value="1"/>
</dbReference>